<evidence type="ECO:0000256" key="1">
    <source>
        <dbReference type="ARBA" id="ARBA00023157"/>
    </source>
</evidence>
<dbReference type="InterPro" id="IPR036056">
    <property type="entry name" value="Fibrinogen-like_C"/>
</dbReference>
<name>A0ABD0LBR0_9CAEN</name>
<dbReference type="InterPro" id="IPR020837">
    <property type="entry name" value="Fibrinogen_CS"/>
</dbReference>
<dbReference type="Proteomes" id="UP001519460">
    <property type="component" value="Unassembled WGS sequence"/>
</dbReference>
<feature type="transmembrane region" description="Helical" evidence="4">
    <location>
        <begin position="31"/>
        <end position="53"/>
    </location>
</feature>
<evidence type="ECO:0000313" key="8">
    <source>
        <dbReference type="Proteomes" id="UP001519460"/>
    </source>
</evidence>
<feature type="region of interest" description="Disordered" evidence="3">
    <location>
        <begin position="313"/>
        <end position="338"/>
    </location>
</feature>
<evidence type="ECO:0000256" key="3">
    <source>
        <dbReference type="SAM" id="MobiDB-lite"/>
    </source>
</evidence>
<proteinExistence type="predicted"/>
<protein>
    <recommendedName>
        <fullName evidence="6">Fibrinogen C-terminal domain-containing protein</fullName>
    </recommendedName>
</protein>
<keyword evidence="5" id="KW-0732">Signal</keyword>
<dbReference type="PANTHER" id="PTHR19143">
    <property type="entry name" value="FIBRINOGEN/TENASCIN/ANGIOPOEITIN"/>
    <property type="match status" value="1"/>
</dbReference>
<gene>
    <name evidence="7" type="ORF">BaRGS_00011818</name>
</gene>
<evidence type="ECO:0000259" key="6">
    <source>
        <dbReference type="PROSITE" id="PS51406"/>
    </source>
</evidence>
<keyword evidence="4" id="KW-0472">Membrane</keyword>
<dbReference type="AlphaFoldDB" id="A0ABD0LBR0"/>
<dbReference type="SMART" id="SM00186">
    <property type="entry name" value="FBG"/>
    <property type="match status" value="1"/>
</dbReference>
<evidence type="ECO:0000256" key="5">
    <source>
        <dbReference type="SAM" id="SignalP"/>
    </source>
</evidence>
<dbReference type="Pfam" id="PF00147">
    <property type="entry name" value="Fibrinogen_C"/>
    <property type="match status" value="1"/>
</dbReference>
<feature type="signal peptide" evidence="5">
    <location>
        <begin position="1"/>
        <end position="19"/>
    </location>
</feature>
<sequence length="516" mass="58430">MPRVVAALLMEMAAGLVVAEAKSAGRVHDTNFRLLRLCVMVVSVLLAMFVVGVKSDGGCSSTFNVWQPDQDVLRQLEHVQLSVQNLTSFCHAQAAMAEVKVQGHMTSTQNNTMRLERELMALQVSHMDGQLTTTKLAAEVSNAKRELDNTNRRLDNLELDLYMLRTRIKDVGPRYERAQMSTDMASLLKNSVGDLKAEWLLMKREIEALKRDTRRLTQQQDAMRNSTKYAQDDVKAMTLSLQVLEKRAFRSEDQLHLVESRLSKVMADLEEMKDSVLDLTAETENQRSELSTLQAGNIRLEKQLHDLQVTTNRLHDRRLASPTPGSSGHAFRGRAENSPDIVLQQSAAGEDFIARDCHELYQTGRRLSGVYHIQPKGAPYLTAKQYLLRVDLEDWEGRRYWAEYSQFTVGPASDNYRLRVSGYTGDAGDSLSLHDNMAFSTEDVDNDLHTRHCAAENQAGWWFHSCFSSNLNGVYHTAWYSPVTSNYADGVVWFTLKDSEFYSLKSVHMMLKPKTP</sequence>
<dbReference type="EMBL" id="JACVVK020000063">
    <property type="protein sequence ID" value="KAK7496838.1"/>
    <property type="molecule type" value="Genomic_DNA"/>
</dbReference>
<evidence type="ECO:0000256" key="4">
    <source>
        <dbReference type="SAM" id="Phobius"/>
    </source>
</evidence>
<keyword evidence="4" id="KW-1133">Transmembrane helix</keyword>
<feature type="domain" description="Fibrinogen C-terminal" evidence="6">
    <location>
        <begin position="380"/>
        <end position="515"/>
    </location>
</feature>
<feature type="coiled-coil region" evidence="2">
    <location>
        <begin position="133"/>
        <end position="167"/>
    </location>
</feature>
<comment type="caution">
    <text evidence="7">The sequence shown here is derived from an EMBL/GenBank/DDBJ whole genome shotgun (WGS) entry which is preliminary data.</text>
</comment>
<organism evidence="7 8">
    <name type="scientific">Batillaria attramentaria</name>
    <dbReference type="NCBI Taxonomy" id="370345"/>
    <lineage>
        <taxon>Eukaryota</taxon>
        <taxon>Metazoa</taxon>
        <taxon>Spiralia</taxon>
        <taxon>Lophotrochozoa</taxon>
        <taxon>Mollusca</taxon>
        <taxon>Gastropoda</taxon>
        <taxon>Caenogastropoda</taxon>
        <taxon>Sorbeoconcha</taxon>
        <taxon>Cerithioidea</taxon>
        <taxon>Batillariidae</taxon>
        <taxon>Batillaria</taxon>
    </lineage>
</organism>
<feature type="chain" id="PRO_5044876070" description="Fibrinogen C-terminal domain-containing protein" evidence="5">
    <location>
        <begin position="20"/>
        <end position="516"/>
    </location>
</feature>
<keyword evidence="8" id="KW-1185">Reference proteome</keyword>
<keyword evidence="1" id="KW-1015">Disulfide bond</keyword>
<keyword evidence="4" id="KW-0812">Transmembrane</keyword>
<dbReference type="InterPro" id="IPR002181">
    <property type="entry name" value="Fibrinogen_a/b/g_C_dom"/>
</dbReference>
<dbReference type="InterPro" id="IPR014716">
    <property type="entry name" value="Fibrinogen_a/b/g_C_1"/>
</dbReference>
<dbReference type="PROSITE" id="PS51406">
    <property type="entry name" value="FIBRINOGEN_C_2"/>
    <property type="match status" value="1"/>
</dbReference>
<evidence type="ECO:0000313" key="7">
    <source>
        <dbReference type="EMBL" id="KAK7496838.1"/>
    </source>
</evidence>
<dbReference type="InterPro" id="IPR050373">
    <property type="entry name" value="Fibrinogen_C-term_domain"/>
</dbReference>
<dbReference type="PROSITE" id="PS00514">
    <property type="entry name" value="FIBRINOGEN_C_1"/>
    <property type="match status" value="1"/>
</dbReference>
<accession>A0ABD0LBR0</accession>
<dbReference type="SUPFAM" id="SSF56496">
    <property type="entry name" value="Fibrinogen C-terminal domain-like"/>
    <property type="match status" value="1"/>
</dbReference>
<keyword evidence="2" id="KW-0175">Coiled coil</keyword>
<reference evidence="7 8" key="1">
    <citation type="journal article" date="2023" name="Sci. Data">
        <title>Genome assembly of the Korean intertidal mud-creeper Batillaria attramentaria.</title>
        <authorList>
            <person name="Patra A.K."/>
            <person name="Ho P.T."/>
            <person name="Jun S."/>
            <person name="Lee S.J."/>
            <person name="Kim Y."/>
            <person name="Won Y.J."/>
        </authorList>
    </citation>
    <scope>NUCLEOTIDE SEQUENCE [LARGE SCALE GENOMIC DNA]</scope>
    <source>
        <strain evidence="7">Wonlab-2016</strain>
    </source>
</reference>
<dbReference type="Gene3D" id="3.90.215.10">
    <property type="entry name" value="Gamma Fibrinogen, chain A, domain 1"/>
    <property type="match status" value="1"/>
</dbReference>
<feature type="coiled-coil region" evidence="2">
    <location>
        <begin position="262"/>
        <end position="289"/>
    </location>
</feature>
<evidence type="ECO:0000256" key="2">
    <source>
        <dbReference type="SAM" id="Coils"/>
    </source>
</evidence>